<keyword evidence="3" id="KW-1185">Reference proteome</keyword>
<reference evidence="3" key="1">
    <citation type="journal article" date="2019" name="Int. J. Syst. Evol. Microbiol.">
        <title>The Global Catalogue of Microorganisms (GCM) 10K type strain sequencing project: providing services to taxonomists for standard genome sequencing and annotation.</title>
        <authorList>
            <consortium name="The Broad Institute Genomics Platform"/>
            <consortium name="The Broad Institute Genome Sequencing Center for Infectious Disease"/>
            <person name="Wu L."/>
            <person name="Ma J."/>
        </authorList>
    </citation>
    <scope>NUCLEOTIDE SEQUENCE [LARGE SCALE GENOMIC DNA]</scope>
    <source>
        <strain evidence="3">JCM 16898</strain>
    </source>
</reference>
<comment type="caution">
    <text evidence="2">The sequence shown here is derived from an EMBL/GenBank/DDBJ whole genome shotgun (WGS) entry which is preliminary data.</text>
</comment>
<dbReference type="Gene3D" id="2.40.30.10">
    <property type="entry name" value="Translation factors"/>
    <property type="match status" value="1"/>
</dbReference>
<dbReference type="Proteomes" id="UP001500689">
    <property type="component" value="Unassembled WGS sequence"/>
</dbReference>
<dbReference type="EMBL" id="BAAAZN010000024">
    <property type="protein sequence ID" value="GAA3579573.1"/>
    <property type="molecule type" value="Genomic_DNA"/>
</dbReference>
<dbReference type="CDD" id="cd06193">
    <property type="entry name" value="siderophore_interacting"/>
    <property type="match status" value="1"/>
</dbReference>
<dbReference type="InterPro" id="IPR007037">
    <property type="entry name" value="SIP_rossman_dom"/>
</dbReference>
<dbReference type="InterPro" id="IPR017938">
    <property type="entry name" value="Riboflavin_synthase-like_b-brl"/>
</dbReference>
<dbReference type="PROSITE" id="PS51384">
    <property type="entry name" value="FAD_FR"/>
    <property type="match status" value="1"/>
</dbReference>
<dbReference type="PANTHER" id="PTHR30157">
    <property type="entry name" value="FERRIC REDUCTASE, NADPH-DEPENDENT"/>
    <property type="match status" value="1"/>
</dbReference>
<sequence length="267" mass="29053">MPTIPQRRAPVARRLLRAPVVRSERTSAHFVTLTLGGDELADFVPLGFDQCCRLFFPREGQAELRLPTASNTRWFAQYLLMSTQSRPWVRNYTVRAFRPAAAELDIEFAVHDDGGPATRFALRAGPGDEVGILDEGITFLPPENGTQLLVADESAVPAALAVLESSPAELRATVLLEVGAPEDVHPVEAPAGADVRWLVREDDRRPGLLALGALAELDLADPPAYTWVAGESGLATGARRFLTRERGVPKSAIAFFGYWKHGRSGFG</sequence>
<evidence type="ECO:0000313" key="3">
    <source>
        <dbReference type="Proteomes" id="UP001500689"/>
    </source>
</evidence>
<dbReference type="RefSeq" id="WP_344868112.1">
    <property type="nucleotide sequence ID" value="NZ_BAAAZN010000024.1"/>
</dbReference>
<dbReference type="SUPFAM" id="SSF63380">
    <property type="entry name" value="Riboflavin synthase domain-like"/>
    <property type="match status" value="1"/>
</dbReference>
<dbReference type="PANTHER" id="PTHR30157:SF0">
    <property type="entry name" value="NADPH-DEPENDENT FERRIC-CHELATE REDUCTASE"/>
    <property type="match status" value="1"/>
</dbReference>
<dbReference type="InterPro" id="IPR039374">
    <property type="entry name" value="SIP_fam"/>
</dbReference>
<evidence type="ECO:0000313" key="2">
    <source>
        <dbReference type="EMBL" id="GAA3579573.1"/>
    </source>
</evidence>
<evidence type="ECO:0000259" key="1">
    <source>
        <dbReference type="PROSITE" id="PS51384"/>
    </source>
</evidence>
<organism evidence="2 3">
    <name type="scientific">Amycolatopsis ultiminotia</name>
    <dbReference type="NCBI Taxonomy" id="543629"/>
    <lineage>
        <taxon>Bacteria</taxon>
        <taxon>Bacillati</taxon>
        <taxon>Actinomycetota</taxon>
        <taxon>Actinomycetes</taxon>
        <taxon>Pseudonocardiales</taxon>
        <taxon>Pseudonocardiaceae</taxon>
        <taxon>Amycolatopsis</taxon>
    </lineage>
</organism>
<dbReference type="InterPro" id="IPR017927">
    <property type="entry name" value="FAD-bd_FR_type"/>
</dbReference>
<dbReference type="Pfam" id="PF08021">
    <property type="entry name" value="FAD_binding_9"/>
    <property type="match status" value="1"/>
</dbReference>
<dbReference type="Pfam" id="PF04954">
    <property type="entry name" value="SIP"/>
    <property type="match status" value="1"/>
</dbReference>
<gene>
    <name evidence="2" type="ORF">GCM10022222_75460</name>
</gene>
<proteinExistence type="predicted"/>
<accession>A0ABP6Y9F3</accession>
<protein>
    <submittedName>
        <fullName evidence="2">Siderophore-interacting protein</fullName>
    </submittedName>
</protein>
<name>A0ABP6Y9F3_9PSEU</name>
<dbReference type="InterPro" id="IPR039261">
    <property type="entry name" value="FNR_nucleotide-bd"/>
</dbReference>
<dbReference type="Gene3D" id="3.40.50.80">
    <property type="entry name" value="Nucleotide-binding domain of ferredoxin-NADP reductase (FNR) module"/>
    <property type="match status" value="1"/>
</dbReference>
<dbReference type="InterPro" id="IPR013113">
    <property type="entry name" value="SIP_FAD-bd"/>
</dbReference>
<feature type="domain" description="FAD-binding FR-type" evidence="1">
    <location>
        <begin position="13"/>
        <end position="142"/>
    </location>
</feature>